<dbReference type="Pfam" id="PF03484">
    <property type="entry name" value="B5"/>
    <property type="match status" value="1"/>
</dbReference>
<evidence type="ECO:0000256" key="4">
    <source>
        <dbReference type="ARBA" id="ARBA00022723"/>
    </source>
</evidence>
<dbReference type="SUPFAM" id="SSF46955">
    <property type="entry name" value="Putative DNA-binding domain"/>
    <property type="match status" value="2"/>
</dbReference>
<dbReference type="EMBL" id="MGAQ01000010">
    <property type="protein sequence ID" value="OGK50914.1"/>
    <property type="molecule type" value="Genomic_DNA"/>
</dbReference>
<keyword evidence="8" id="KW-0648">Protein biosynthesis</keyword>
<comment type="cofactor">
    <cofactor evidence="1">
        <name>Mg(2+)</name>
        <dbReference type="ChEBI" id="CHEBI:18420"/>
    </cofactor>
</comment>
<dbReference type="Gene3D" id="3.30.56.10">
    <property type="match status" value="2"/>
</dbReference>
<dbReference type="Gene3D" id="3.50.40.10">
    <property type="entry name" value="Phenylalanyl-trna Synthetase, Chain B, domain 3"/>
    <property type="match status" value="1"/>
</dbReference>
<dbReference type="InterPro" id="IPR041616">
    <property type="entry name" value="PheRS_beta_core"/>
</dbReference>
<keyword evidence="3" id="KW-0436">Ligase</keyword>
<evidence type="ECO:0000256" key="1">
    <source>
        <dbReference type="ARBA" id="ARBA00001946"/>
    </source>
</evidence>
<dbReference type="InterPro" id="IPR045060">
    <property type="entry name" value="Phe-tRNA-ligase_IIc_bsu"/>
</dbReference>
<protein>
    <recommendedName>
        <fullName evidence="2">phenylalanine--tRNA ligase</fullName>
        <ecNumber evidence="2">6.1.1.20</ecNumber>
    </recommendedName>
</protein>
<keyword evidence="4" id="KW-0479">Metal-binding</keyword>
<evidence type="ECO:0000259" key="11">
    <source>
        <dbReference type="PROSITE" id="PS51483"/>
    </source>
</evidence>
<evidence type="ECO:0000256" key="3">
    <source>
        <dbReference type="ARBA" id="ARBA00022598"/>
    </source>
</evidence>
<dbReference type="InterPro" id="IPR045864">
    <property type="entry name" value="aa-tRNA-synth_II/BPL/LPL"/>
</dbReference>
<dbReference type="SMART" id="SM00874">
    <property type="entry name" value="B5"/>
    <property type="match status" value="1"/>
</dbReference>
<evidence type="ECO:0000256" key="9">
    <source>
        <dbReference type="ARBA" id="ARBA00023146"/>
    </source>
</evidence>
<feature type="domain" description="FDX-ACB" evidence="10">
    <location>
        <begin position="526"/>
        <end position="615"/>
    </location>
</feature>
<dbReference type="PANTHER" id="PTHR10947:SF0">
    <property type="entry name" value="PHENYLALANINE--TRNA LIGASE BETA SUBUNIT"/>
    <property type="match status" value="1"/>
</dbReference>
<keyword evidence="7" id="KW-0460">Magnesium</keyword>
<organism evidence="12 13">
    <name type="scientific">Candidatus Roizmanbacteria bacterium RIFCSPLOWO2_01_FULL_40_42</name>
    <dbReference type="NCBI Taxonomy" id="1802066"/>
    <lineage>
        <taxon>Bacteria</taxon>
        <taxon>Candidatus Roizmaniibacteriota</taxon>
    </lineage>
</organism>
<evidence type="ECO:0000256" key="6">
    <source>
        <dbReference type="ARBA" id="ARBA00022840"/>
    </source>
</evidence>
<dbReference type="InterPro" id="IPR005147">
    <property type="entry name" value="tRNA_synthase_B5-dom"/>
</dbReference>
<dbReference type="SUPFAM" id="SSF55681">
    <property type="entry name" value="Class II aaRS and biotin synthetases"/>
    <property type="match status" value="1"/>
</dbReference>
<dbReference type="GO" id="GO:0000287">
    <property type="term" value="F:magnesium ion binding"/>
    <property type="evidence" value="ECO:0007669"/>
    <property type="project" value="InterPro"/>
</dbReference>
<dbReference type="Gene3D" id="3.30.930.10">
    <property type="entry name" value="Bira Bifunctional Protein, Domain 2"/>
    <property type="match status" value="1"/>
</dbReference>
<evidence type="ECO:0000313" key="12">
    <source>
        <dbReference type="EMBL" id="OGK50914.1"/>
    </source>
</evidence>
<keyword evidence="6" id="KW-0067">ATP-binding</keyword>
<dbReference type="InterPro" id="IPR005121">
    <property type="entry name" value="Fdx_antiC-bd"/>
</dbReference>
<evidence type="ECO:0000259" key="10">
    <source>
        <dbReference type="PROSITE" id="PS51447"/>
    </source>
</evidence>
<name>A0A1F7J5M7_9BACT</name>
<dbReference type="PROSITE" id="PS51447">
    <property type="entry name" value="FDX_ACB"/>
    <property type="match status" value="1"/>
</dbReference>
<proteinExistence type="predicted"/>
<dbReference type="Pfam" id="PF03147">
    <property type="entry name" value="FDX-ACB"/>
    <property type="match status" value="1"/>
</dbReference>
<dbReference type="GO" id="GO:0006432">
    <property type="term" value="P:phenylalanyl-tRNA aminoacylation"/>
    <property type="evidence" value="ECO:0007669"/>
    <property type="project" value="InterPro"/>
</dbReference>
<dbReference type="SMART" id="SM00873">
    <property type="entry name" value="B3_4"/>
    <property type="match status" value="1"/>
</dbReference>
<reference evidence="12 13" key="1">
    <citation type="journal article" date="2016" name="Nat. Commun.">
        <title>Thousands of microbial genomes shed light on interconnected biogeochemical processes in an aquifer system.</title>
        <authorList>
            <person name="Anantharaman K."/>
            <person name="Brown C.T."/>
            <person name="Hug L.A."/>
            <person name="Sharon I."/>
            <person name="Castelle C.J."/>
            <person name="Probst A.J."/>
            <person name="Thomas B.C."/>
            <person name="Singh A."/>
            <person name="Wilkins M.J."/>
            <person name="Karaoz U."/>
            <person name="Brodie E.L."/>
            <person name="Williams K.H."/>
            <person name="Hubbard S.S."/>
            <person name="Banfield J.F."/>
        </authorList>
    </citation>
    <scope>NUCLEOTIDE SEQUENCE [LARGE SCALE GENOMIC DNA]</scope>
</reference>
<dbReference type="GO" id="GO:0003723">
    <property type="term" value="F:RNA binding"/>
    <property type="evidence" value="ECO:0007669"/>
    <property type="project" value="InterPro"/>
</dbReference>
<evidence type="ECO:0000256" key="8">
    <source>
        <dbReference type="ARBA" id="ARBA00022917"/>
    </source>
</evidence>
<sequence>MKVPITWLKDYIDFTNETELMDKLTFAGHMQDGPPQEIAGTHVYDLEIRQNRPDCLSLLGIAREAGAVLNKKVKYPQIKPYKSQVGPTRIEIADPKLCYRFNTVTIEGLKVSESPQWLKDKLKKYGIKSVNNLVDITNFVMVEVGQPLHAFDRAKIKDDVLIMRPAKKGETLTLLGAKKISLTQDDLVITDSQKPVGLGGVMGGKDTSVNRETDSIILECATYNQAVVRRTSLRHQIRTEASTRLEKFLHPKLTELALQRAVGLILEVCGGVIVATTDAYPKKFAEVSIKLTLDRLNNLGGVKFTQKQVEEILKKLELEVGPSLNIKIPYFRTDLEIQEDLIEEVLRIHGYDDIPSQLPVNPPPRSIDSMDFIREEQIRDLYAKAGLDEQITEPLTNEKKSILKPVLLENSLNADKTMLRTTLRDGLLGALTSQLKFRKNTVKLFEIGKVYFLDSKGPQEKVMLGVVTSGVEYFFIKGLVDLLNDHFESKFESSDYSIEVIEENVYFFEISLEKIGNVKIKKPLSNPPQVIFQDISLYVPTKTEVGKLIQEVLKTSSLVSKVELGEKPQVSGDKKTVFLHVQFESPDKNLTKDLTDKEKKKIVTVLEAKFKAKVR</sequence>
<dbReference type="SMART" id="SM00896">
    <property type="entry name" value="FDX-ACB"/>
    <property type="match status" value="1"/>
</dbReference>
<dbReference type="InterPro" id="IPR005146">
    <property type="entry name" value="B3/B4_tRNA-bd"/>
</dbReference>
<dbReference type="Gene3D" id="3.30.70.380">
    <property type="entry name" value="Ferrodoxin-fold anticodon-binding domain"/>
    <property type="match status" value="1"/>
</dbReference>
<evidence type="ECO:0000256" key="5">
    <source>
        <dbReference type="ARBA" id="ARBA00022741"/>
    </source>
</evidence>
<feature type="domain" description="B5" evidence="11">
    <location>
        <begin position="284"/>
        <end position="356"/>
    </location>
</feature>
<evidence type="ECO:0000256" key="7">
    <source>
        <dbReference type="ARBA" id="ARBA00022842"/>
    </source>
</evidence>
<dbReference type="GO" id="GO:0009328">
    <property type="term" value="C:phenylalanine-tRNA ligase complex"/>
    <property type="evidence" value="ECO:0007669"/>
    <property type="project" value="TreeGrafter"/>
</dbReference>
<dbReference type="InterPro" id="IPR020825">
    <property type="entry name" value="Phe-tRNA_synthase-like_B3/B4"/>
</dbReference>
<evidence type="ECO:0000256" key="2">
    <source>
        <dbReference type="ARBA" id="ARBA00012814"/>
    </source>
</evidence>
<dbReference type="GO" id="GO:0005524">
    <property type="term" value="F:ATP binding"/>
    <property type="evidence" value="ECO:0007669"/>
    <property type="project" value="UniProtKB-KW"/>
</dbReference>
<dbReference type="InterPro" id="IPR036690">
    <property type="entry name" value="Fdx_antiC-bd_sf"/>
</dbReference>
<evidence type="ECO:0000313" key="13">
    <source>
        <dbReference type="Proteomes" id="UP000178558"/>
    </source>
</evidence>
<dbReference type="AlphaFoldDB" id="A0A1F7J5M7"/>
<keyword evidence="9" id="KW-0030">Aminoacyl-tRNA synthetase</keyword>
<dbReference type="Pfam" id="PF03483">
    <property type="entry name" value="B3_4"/>
    <property type="match status" value="1"/>
</dbReference>
<accession>A0A1F7J5M7</accession>
<dbReference type="PANTHER" id="PTHR10947">
    <property type="entry name" value="PHENYLALANYL-TRNA SYNTHETASE BETA CHAIN AND LEUCINE-RICH REPEAT-CONTAINING PROTEIN 47"/>
    <property type="match status" value="1"/>
</dbReference>
<dbReference type="SUPFAM" id="SSF56037">
    <property type="entry name" value="PheT/TilS domain"/>
    <property type="match status" value="1"/>
</dbReference>
<dbReference type="Pfam" id="PF17759">
    <property type="entry name" value="tRNA_synthFbeta"/>
    <property type="match status" value="1"/>
</dbReference>
<dbReference type="SUPFAM" id="SSF54991">
    <property type="entry name" value="Anticodon-binding domain of PheRS"/>
    <property type="match status" value="1"/>
</dbReference>
<dbReference type="Proteomes" id="UP000178558">
    <property type="component" value="Unassembled WGS sequence"/>
</dbReference>
<gene>
    <name evidence="12" type="ORF">A3B50_01395</name>
</gene>
<dbReference type="GO" id="GO:0004826">
    <property type="term" value="F:phenylalanine-tRNA ligase activity"/>
    <property type="evidence" value="ECO:0007669"/>
    <property type="project" value="UniProtKB-EC"/>
</dbReference>
<dbReference type="PROSITE" id="PS51483">
    <property type="entry name" value="B5"/>
    <property type="match status" value="1"/>
</dbReference>
<dbReference type="EC" id="6.1.1.20" evidence="2"/>
<keyword evidence="5" id="KW-0547">Nucleotide-binding</keyword>
<comment type="caution">
    <text evidence="12">The sequence shown here is derived from an EMBL/GenBank/DDBJ whole genome shotgun (WGS) entry which is preliminary data.</text>
</comment>
<dbReference type="InterPro" id="IPR009061">
    <property type="entry name" value="DNA-bd_dom_put_sf"/>
</dbReference>